<dbReference type="STRING" id="717772.THIAE_08740"/>
<dbReference type="AlphaFoldDB" id="W0DTR5"/>
<organism evidence="1 2">
    <name type="scientific">Thiomicrospira aerophila AL3</name>
    <dbReference type="NCBI Taxonomy" id="717772"/>
    <lineage>
        <taxon>Bacteria</taxon>
        <taxon>Pseudomonadati</taxon>
        <taxon>Pseudomonadota</taxon>
        <taxon>Gammaproteobacteria</taxon>
        <taxon>Thiotrichales</taxon>
        <taxon>Piscirickettsiaceae</taxon>
        <taxon>Thiomicrospira</taxon>
    </lineage>
</organism>
<dbReference type="Pfam" id="PF13686">
    <property type="entry name" value="DrsE_2"/>
    <property type="match status" value="1"/>
</dbReference>
<dbReference type="eggNOG" id="COG2210">
    <property type="taxonomic scope" value="Bacteria"/>
</dbReference>
<evidence type="ECO:0000313" key="2">
    <source>
        <dbReference type="Proteomes" id="UP000005380"/>
    </source>
</evidence>
<name>W0DTR5_9GAMM</name>
<gene>
    <name evidence="1" type="ORF">THIAE_08740</name>
</gene>
<evidence type="ECO:0000313" key="1">
    <source>
        <dbReference type="EMBL" id="AHF01832.1"/>
    </source>
</evidence>
<dbReference type="KEGG" id="tao:THIAE_08740"/>
<dbReference type="SUPFAM" id="SSF75169">
    <property type="entry name" value="DsrEFH-like"/>
    <property type="match status" value="1"/>
</dbReference>
<dbReference type="Proteomes" id="UP000005380">
    <property type="component" value="Chromosome"/>
</dbReference>
<dbReference type="Gene3D" id="3.40.1260.10">
    <property type="entry name" value="DsrEFH-like"/>
    <property type="match status" value="1"/>
</dbReference>
<dbReference type="PANTHER" id="PTHR34655:SF2">
    <property type="entry name" value="PEROXIREDOXIN FAMILY PROTEIN"/>
    <property type="match status" value="1"/>
</dbReference>
<dbReference type="OrthoDB" id="9802028at2"/>
<dbReference type="InParanoid" id="W0DTR5"/>
<accession>W0DTR5</accession>
<sequence>MEQANRLTIIQTKGSLDWAYPSLILASTARTLDQDAHIFFSYYGIRCLLKDTRSLRVSPVGNPAMPIRSPIGPASLKAIDWRGYTPDLLWSLPGMTRLATWAFKRQLASHGQLPFAEMRELCLELGVKMTACQMSMELLGFNAADLIDGIEYAGAASYLADSARDQSLFI</sequence>
<dbReference type="EMBL" id="CP007030">
    <property type="protein sequence ID" value="AHF01832.1"/>
    <property type="molecule type" value="Genomic_DNA"/>
</dbReference>
<dbReference type="HOGENOM" id="CLU_094970_1_0_6"/>
<reference evidence="1 2" key="1">
    <citation type="submission" date="2013-12" db="EMBL/GenBank/DDBJ databases">
        <authorList>
            <consortium name="DOE Joint Genome Institute"/>
            <person name="Kappler U."/>
            <person name="Huntemann M."/>
            <person name="Han J."/>
            <person name="Chen A."/>
            <person name="Kyrpides N."/>
            <person name="Mavromatis K."/>
            <person name="Markowitz V."/>
            <person name="Palaniappan K."/>
            <person name="Ivanova N."/>
            <person name="Schaumberg A."/>
            <person name="Pati A."/>
            <person name="Liolios K."/>
            <person name="Nordberg H.P."/>
            <person name="Cantor M.N."/>
            <person name="Hua S.X."/>
            <person name="Woyke T."/>
        </authorList>
    </citation>
    <scope>NUCLEOTIDE SEQUENCE [LARGE SCALE GENOMIC DNA]</scope>
    <source>
        <strain evidence="2">AL2</strain>
    </source>
</reference>
<protein>
    <submittedName>
        <fullName evidence="1">NADH dehydrogenase</fullName>
    </submittedName>
</protein>
<dbReference type="InterPro" id="IPR027396">
    <property type="entry name" value="DsrEFH-like"/>
</dbReference>
<keyword evidence="2" id="KW-1185">Reference proteome</keyword>
<dbReference type="RefSeq" id="WP_006460937.1">
    <property type="nucleotide sequence ID" value="NZ_CP007030.1"/>
</dbReference>
<dbReference type="PANTHER" id="PTHR34655">
    <property type="entry name" value="CONSERVED WITHIN P. AEROPHILUM"/>
    <property type="match status" value="1"/>
</dbReference>
<dbReference type="InterPro" id="IPR032836">
    <property type="entry name" value="DsrE2-like"/>
</dbReference>
<proteinExistence type="predicted"/>